<dbReference type="InterPro" id="IPR011090">
    <property type="entry name" value="Integr_conj_element_PFL4709"/>
</dbReference>
<organism evidence="1 2">
    <name type="scientific">Thauera chlorobenzoica</name>
    <dbReference type="NCBI Taxonomy" id="96773"/>
    <lineage>
        <taxon>Bacteria</taxon>
        <taxon>Pseudomonadati</taxon>
        <taxon>Pseudomonadota</taxon>
        <taxon>Betaproteobacteria</taxon>
        <taxon>Rhodocyclales</taxon>
        <taxon>Zoogloeaceae</taxon>
        <taxon>Thauera</taxon>
    </lineage>
</organism>
<dbReference type="AlphaFoldDB" id="A0A1H5WD43"/>
<sequence length="141" mass="15274">MPTLSCSRRSALALLVGIVCSGAAAAQEVWVITESGQPMQGTHKPARVIELDAPQRIEAELTTGLPGDPQKAAPIVRQRLKDGGASLQQRMQTAYQGVTDAWSMGITTIPAVVVDQRYVLYGETNIDRALARIAQHRKERP</sequence>
<dbReference type="Proteomes" id="UP000185739">
    <property type="component" value="Chromosome"/>
</dbReference>
<reference evidence="1 2" key="1">
    <citation type="submission" date="2016-12" db="EMBL/GenBank/DDBJ databases">
        <title>Complete genome sequence of Thauera chlorobenzoica, a Betaproteobacterium degrading haloaromatics anaerobically to CO2 and halides.</title>
        <authorList>
            <person name="Goris T."/>
            <person name="Mergelsberg M."/>
            <person name="Boll M."/>
        </authorList>
    </citation>
    <scope>NUCLEOTIDE SEQUENCE [LARGE SCALE GENOMIC DNA]</scope>
    <source>
        <strain evidence="1 2">3CB1</strain>
    </source>
</reference>
<gene>
    <name evidence="1" type="ORF">Tchl_0321</name>
</gene>
<dbReference type="Pfam" id="PF07511">
    <property type="entry name" value="DUF1525"/>
    <property type="match status" value="1"/>
</dbReference>
<dbReference type="STRING" id="96773.Tchl_0321"/>
<dbReference type="OrthoDB" id="8448784at2"/>
<dbReference type="NCBIfam" id="TIGR03757">
    <property type="entry name" value="conj_TIGR03757"/>
    <property type="match status" value="1"/>
</dbReference>
<dbReference type="KEGG" id="tcl:Tchl_0321"/>
<keyword evidence="2" id="KW-1185">Reference proteome</keyword>
<evidence type="ECO:0000313" key="2">
    <source>
        <dbReference type="Proteomes" id="UP000185739"/>
    </source>
</evidence>
<dbReference type="EMBL" id="CP018839">
    <property type="protein sequence ID" value="APR03194.1"/>
    <property type="molecule type" value="Genomic_DNA"/>
</dbReference>
<proteinExistence type="predicted"/>
<accession>A0A1H5WD43</accession>
<protein>
    <submittedName>
        <fullName evidence="1">Uncharacterized protein</fullName>
    </submittedName>
</protein>
<evidence type="ECO:0000313" key="1">
    <source>
        <dbReference type="EMBL" id="APR03194.1"/>
    </source>
</evidence>
<name>A0A1H5WD43_9RHOO</name>